<dbReference type="HOGENOM" id="CLU_2812059_0_0_1"/>
<proteinExistence type="predicted"/>
<feature type="compositionally biased region" description="Basic and acidic residues" evidence="1">
    <location>
        <begin position="1"/>
        <end position="14"/>
    </location>
</feature>
<dbReference type="InParanoid" id="G2YGH4"/>
<dbReference type="Proteomes" id="UP000008177">
    <property type="component" value="Unplaced contigs"/>
</dbReference>
<gene>
    <name evidence="2" type="ORF">BofuT4_P086510.1</name>
</gene>
<feature type="region of interest" description="Disordered" evidence="1">
    <location>
        <begin position="1"/>
        <end position="28"/>
    </location>
</feature>
<evidence type="ECO:0000313" key="3">
    <source>
        <dbReference type="Proteomes" id="UP000008177"/>
    </source>
</evidence>
<protein>
    <submittedName>
        <fullName evidence="2">Uncharacterized protein</fullName>
    </submittedName>
</protein>
<dbReference type="AlphaFoldDB" id="G2YGH4"/>
<dbReference type="EMBL" id="FQ790330">
    <property type="protein sequence ID" value="CCD50872.1"/>
    <property type="molecule type" value="Genomic_DNA"/>
</dbReference>
<organism evidence="2 3">
    <name type="scientific">Botryotinia fuckeliana (strain T4)</name>
    <name type="common">Noble rot fungus</name>
    <name type="synonym">Botrytis cinerea</name>
    <dbReference type="NCBI Taxonomy" id="999810"/>
    <lineage>
        <taxon>Eukaryota</taxon>
        <taxon>Fungi</taxon>
        <taxon>Dikarya</taxon>
        <taxon>Ascomycota</taxon>
        <taxon>Pezizomycotina</taxon>
        <taxon>Leotiomycetes</taxon>
        <taxon>Helotiales</taxon>
        <taxon>Sclerotiniaceae</taxon>
        <taxon>Botrytis</taxon>
    </lineage>
</organism>
<reference evidence="3" key="1">
    <citation type="journal article" date="2011" name="PLoS Genet.">
        <title>Genomic analysis of the necrotrophic fungal pathogens Sclerotinia sclerotiorum and Botrytis cinerea.</title>
        <authorList>
            <person name="Amselem J."/>
            <person name="Cuomo C.A."/>
            <person name="van Kan J.A."/>
            <person name="Viaud M."/>
            <person name="Benito E.P."/>
            <person name="Couloux A."/>
            <person name="Coutinho P.M."/>
            <person name="de Vries R.P."/>
            <person name="Dyer P.S."/>
            <person name="Fillinger S."/>
            <person name="Fournier E."/>
            <person name="Gout L."/>
            <person name="Hahn M."/>
            <person name="Kohn L."/>
            <person name="Lapalu N."/>
            <person name="Plummer K.M."/>
            <person name="Pradier J.M."/>
            <person name="Quevillon E."/>
            <person name="Sharon A."/>
            <person name="Simon A."/>
            <person name="ten Have A."/>
            <person name="Tudzynski B."/>
            <person name="Tudzynski P."/>
            <person name="Wincker P."/>
            <person name="Andrew M."/>
            <person name="Anthouard V."/>
            <person name="Beever R.E."/>
            <person name="Beffa R."/>
            <person name="Benoit I."/>
            <person name="Bouzid O."/>
            <person name="Brault B."/>
            <person name="Chen Z."/>
            <person name="Choquer M."/>
            <person name="Collemare J."/>
            <person name="Cotton P."/>
            <person name="Danchin E.G."/>
            <person name="Da Silva C."/>
            <person name="Gautier A."/>
            <person name="Giraud C."/>
            <person name="Giraud T."/>
            <person name="Gonzalez C."/>
            <person name="Grossetete S."/>
            <person name="Guldener U."/>
            <person name="Henrissat B."/>
            <person name="Howlett B.J."/>
            <person name="Kodira C."/>
            <person name="Kretschmer M."/>
            <person name="Lappartient A."/>
            <person name="Leroch M."/>
            <person name="Levis C."/>
            <person name="Mauceli E."/>
            <person name="Neuveglise C."/>
            <person name="Oeser B."/>
            <person name="Pearson M."/>
            <person name="Poulain J."/>
            <person name="Poussereau N."/>
            <person name="Quesneville H."/>
            <person name="Rascle C."/>
            <person name="Schumacher J."/>
            <person name="Segurens B."/>
            <person name="Sexton A."/>
            <person name="Silva E."/>
            <person name="Sirven C."/>
            <person name="Soanes D.M."/>
            <person name="Talbot N.J."/>
            <person name="Templeton M."/>
            <person name="Yandava C."/>
            <person name="Yarden O."/>
            <person name="Zeng Q."/>
            <person name="Rollins J.A."/>
            <person name="Lebrun M.H."/>
            <person name="Dickman M."/>
        </authorList>
    </citation>
    <scope>NUCLEOTIDE SEQUENCE [LARGE SCALE GENOMIC DNA]</scope>
    <source>
        <strain evidence="3">T4</strain>
    </source>
</reference>
<sequence length="67" mass="7715">MQRISIKEKKRNIENKSPQTAPRFPPKGKEFARGAVSFFFSWFSSQRFLISNCEGRGVGYIDVKKST</sequence>
<evidence type="ECO:0000313" key="2">
    <source>
        <dbReference type="EMBL" id="CCD50872.1"/>
    </source>
</evidence>
<evidence type="ECO:0000256" key="1">
    <source>
        <dbReference type="SAM" id="MobiDB-lite"/>
    </source>
</evidence>
<name>G2YGH4_BOTF4</name>
<accession>G2YGH4</accession>